<accession>A0A4V1Y021</accession>
<dbReference type="InterPro" id="IPR014917">
    <property type="entry name" value="DUF1800"/>
</dbReference>
<evidence type="ECO:0000313" key="1">
    <source>
        <dbReference type="EMBL" id="RYP88729.1"/>
    </source>
</evidence>
<dbReference type="Proteomes" id="UP000295198">
    <property type="component" value="Unassembled WGS sequence"/>
</dbReference>
<dbReference type="RefSeq" id="WP_134713646.1">
    <property type="nucleotide sequence ID" value="NZ_SDKM01000002.1"/>
</dbReference>
<protein>
    <submittedName>
        <fullName evidence="1">DUF1800 domain-containing protein</fullName>
    </submittedName>
</protein>
<proteinExistence type="predicted"/>
<comment type="caution">
    <text evidence="1">The sequence shown here is derived from an EMBL/GenBank/DDBJ whole genome shotgun (WGS) entry which is preliminary data.</text>
</comment>
<dbReference type="EMBL" id="SDKM01000002">
    <property type="protein sequence ID" value="RYP88729.1"/>
    <property type="molecule type" value="Genomic_DNA"/>
</dbReference>
<organism evidence="1 2">
    <name type="scientific">Nocardioides guangzhouensis</name>
    <dbReference type="NCBI Taxonomy" id="2497878"/>
    <lineage>
        <taxon>Bacteria</taxon>
        <taxon>Bacillati</taxon>
        <taxon>Actinomycetota</taxon>
        <taxon>Actinomycetes</taxon>
        <taxon>Propionibacteriales</taxon>
        <taxon>Nocardioidaceae</taxon>
        <taxon>Nocardioides</taxon>
    </lineage>
</organism>
<name>A0A4V1Y021_9ACTN</name>
<dbReference type="Pfam" id="PF08811">
    <property type="entry name" value="DUF1800"/>
    <property type="match status" value="1"/>
</dbReference>
<gene>
    <name evidence="1" type="ORF">EKO23_02280</name>
</gene>
<keyword evidence="2" id="KW-1185">Reference proteome</keyword>
<dbReference type="AlphaFoldDB" id="A0A4V1Y021"/>
<evidence type="ECO:0000313" key="2">
    <source>
        <dbReference type="Proteomes" id="UP000295198"/>
    </source>
</evidence>
<reference evidence="1 2" key="1">
    <citation type="submission" date="2019-01" db="EMBL/GenBank/DDBJ databases">
        <title>Nocardioides guangzhouensis sp. nov., an actinobacterium isolated from soil.</title>
        <authorList>
            <person name="Fu Y."/>
            <person name="Cai Y."/>
            <person name="Lin Z."/>
            <person name="Chen P."/>
        </authorList>
    </citation>
    <scope>NUCLEOTIDE SEQUENCE [LARGE SCALE GENOMIC DNA]</scope>
    <source>
        <strain evidence="1 2">130</strain>
    </source>
</reference>
<dbReference type="OrthoDB" id="9772295at2"/>
<sequence length="486" mass="53846">MSPAAPAASTAVLPRAGRHFARRFSGGITPTLASQITRAGGGRRWFSQQLYPARVTDTKGDQVNTWFPSLKLTPAQIFQREQDDVQGSWDVMADLSRWTVCRRIHSTRQVQELMVEFWSNLLHVPLGDDLAAYHRVSYDRMIRTYALTSFERLLLHATTHPAMGLFLDNATSSKQAPNENLGRELLELHTVGVDAGYTETDVKSSSRILTGYRSDVWWPAFQTFYDPSWHWTGPIRVMGFQHANSNADGRAATTAYLKYLAHHPATANRIARRLCVRFVSDTPSAGLVATVARAYRRNNTAVRPTLLAMVDHPEFLASAGAKVRTPLDDYVATVRALGISLGKPVDGDSFANAMHWHYRDAGQAPFDWPAPNGFPEVNGAWISSGRILNSLEVHRTLAFGWWPRDEAVFRKPAALLPALPATLEAVIDHVAVKVIGQAPSAAVSQGIATALGWSLSRRVTAEEAQRYWTLPTIVVSLLDSPHHLTR</sequence>